<dbReference type="EMBL" id="AGZO01000041">
    <property type="protein sequence ID" value="EKN06674.1"/>
    <property type="molecule type" value="Genomic_DNA"/>
</dbReference>
<reference evidence="3 4" key="1">
    <citation type="submission" date="2012-02" db="EMBL/GenBank/DDBJ databases">
        <title>The Genome Sequence of Parabacteroides goldsteinii CL02T12C30.</title>
        <authorList>
            <consortium name="The Broad Institute Genome Sequencing Platform"/>
            <person name="Earl A."/>
            <person name="Ward D."/>
            <person name="Feldgarden M."/>
            <person name="Gevers D."/>
            <person name="Zitomersky N.L."/>
            <person name="Coyne M.J."/>
            <person name="Comstock L.E."/>
            <person name="Young S.K."/>
            <person name="Zeng Q."/>
            <person name="Gargeya S."/>
            <person name="Fitzgerald M."/>
            <person name="Haas B."/>
            <person name="Abouelleil A."/>
            <person name="Alvarado L."/>
            <person name="Arachchi H.M."/>
            <person name="Berlin A."/>
            <person name="Chapman S.B."/>
            <person name="Gearin G."/>
            <person name="Goldberg J."/>
            <person name="Griggs A."/>
            <person name="Gujja S."/>
            <person name="Hansen M."/>
            <person name="Heiman D."/>
            <person name="Howarth C."/>
            <person name="Larimer J."/>
            <person name="Lui A."/>
            <person name="MacDonald P.J.P."/>
            <person name="McCowen C."/>
            <person name="Montmayeur A."/>
            <person name="Murphy C."/>
            <person name="Neiman D."/>
            <person name="Pearson M."/>
            <person name="Priest M."/>
            <person name="Roberts A."/>
            <person name="Saif S."/>
            <person name="Shea T."/>
            <person name="Sisk P."/>
            <person name="Stolte C."/>
            <person name="Sykes S."/>
            <person name="Wortman J."/>
            <person name="Nusbaum C."/>
            <person name="Birren B."/>
        </authorList>
    </citation>
    <scope>NUCLEOTIDE SEQUENCE [LARGE SCALE GENOMIC DNA]</scope>
    <source>
        <strain evidence="3 4">CL02T12C30</strain>
    </source>
</reference>
<dbReference type="Pfam" id="PF13146">
    <property type="entry name" value="TRL"/>
    <property type="match status" value="1"/>
</dbReference>
<name>K5ZZR4_9BACT</name>
<dbReference type="EMBL" id="AGZO01000014">
    <property type="protein sequence ID" value="EKN16790.1"/>
    <property type="molecule type" value="Genomic_DNA"/>
</dbReference>
<dbReference type="InterPro" id="IPR025113">
    <property type="entry name" value="TRL-like"/>
</dbReference>
<dbReference type="HOGENOM" id="CLU_176271_1_0_10"/>
<evidence type="ECO:0000313" key="2">
    <source>
        <dbReference type="EMBL" id="EKN06674.1"/>
    </source>
</evidence>
<dbReference type="AlphaFoldDB" id="K5ZZR4"/>
<evidence type="ECO:0000313" key="4">
    <source>
        <dbReference type="Proteomes" id="UP000006330"/>
    </source>
</evidence>
<dbReference type="EMBL" id="AGZO01000045">
    <property type="protein sequence ID" value="EKN06105.1"/>
    <property type="molecule type" value="Genomic_DNA"/>
</dbReference>
<dbReference type="Proteomes" id="UP000006330">
    <property type="component" value="Unassembled WGS sequence"/>
</dbReference>
<evidence type="ECO:0000313" key="3">
    <source>
        <dbReference type="EMBL" id="EKN16790.1"/>
    </source>
</evidence>
<dbReference type="PATRIC" id="fig|999418.3.peg.5210"/>
<evidence type="ECO:0000313" key="1">
    <source>
        <dbReference type="EMBL" id="EKN06105.1"/>
    </source>
</evidence>
<accession>K5ZZR4</accession>
<organism evidence="3 4">
    <name type="scientific">Parabacteroides goldsteinii CL02T12C30</name>
    <dbReference type="NCBI Taxonomy" id="999418"/>
    <lineage>
        <taxon>Bacteria</taxon>
        <taxon>Pseudomonadati</taxon>
        <taxon>Bacteroidota</taxon>
        <taxon>Bacteroidia</taxon>
        <taxon>Bacteroidales</taxon>
        <taxon>Tannerellaceae</taxon>
        <taxon>Parabacteroides</taxon>
    </lineage>
</organism>
<proteinExistence type="predicted"/>
<protein>
    <submittedName>
        <fullName evidence="3">Uncharacterized protein</fullName>
    </submittedName>
</protein>
<comment type="caution">
    <text evidence="3">The sequence shown here is derived from an EMBL/GenBank/DDBJ whole genome shotgun (WGS) entry which is preliminary data.</text>
</comment>
<sequence length="84" mass="8741">MVKSPVTGFVYTGTKSPVTVTENPVGSKKGEASTVSVLGWFAVGDASVQKAAKEAGITKISHVDEESTSVLGLFAKYTITVYGE</sequence>
<gene>
    <name evidence="3" type="ORF">HMPREF1076_01924</name>
    <name evidence="2" type="ORF">HMPREF1076_05144</name>
    <name evidence="1" type="ORF">HMPREF1076_05307</name>
</gene>